<dbReference type="PANTHER" id="PTHR14555">
    <property type="entry name" value="MYELIN-ASSOCIATED OLIGODENDROCYTIC BASIC PROTEIN MOBP -RELATED"/>
    <property type="match status" value="1"/>
</dbReference>
<proteinExistence type="predicted"/>
<dbReference type="GO" id="GO:0030864">
    <property type="term" value="C:cortical actin cytoskeleton"/>
    <property type="evidence" value="ECO:0007669"/>
    <property type="project" value="TreeGrafter"/>
</dbReference>
<comment type="subcellular location">
    <subcellularLocation>
        <location evidence="1">Cytoplasm</location>
        <location evidence="1">Perinuclear region</location>
    </subcellularLocation>
</comment>
<feature type="compositionally biased region" description="Basic and acidic residues" evidence="3">
    <location>
        <begin position="233"/>
        <end position="244"/>
    </location>
</feature>
<dbReference type="EMBL" id="VIIS01001717">
    <property type="protein sequence ID" value="KAF0293843.1"/>
    <property type="molecule type" value="Genomic_DNA"/>
</dbReference>
<feature type="compositionally biased region" description="Pro residues" evidence="3">
    <location>
        <begin position="306"/>
        <end position="319"/>
    </location>
</feature>
<feature type="region of interest" description="Disordered" evidence="3">
    <location>
        <begin position="154"/>
        <end position="206"/>
    </location>
</feature>
<feature type="compositionally biased region" description="Low complexity" evidence="3">
    <location>
        <begin position="165"/>
        <end position="180"/>
    </location>
</feature>
<dbReference type="Proteomes" id="UP000440578">
    <property type="component" value="Unassembled WGS sequence"/>
</dbReference>
<dbReference type="InterPro" id="IPR013083">
    <property type="entry name" value="Znf_RING/FYVE/PHD"/>
</dbReference>
<evidence type="ECO:0000256" key="1">
    <source>
        <dbReference type="ARBA" id="ARBA00004556"/>
    </source>
</evidence>
<organism evidence="5 6">
    <name type="scientific">Amphibalanus amphitrite</name>
    <name type="common">Striped barnacle</name>
    <name type="synonym">Balanus amphitrite</name>
    <dbReference type="NCBI Taxonomy" id="1232801"/>
    <lineage>
        <taxon>Eukaryota</taxon>
        <taxon>Metazoa</taxon>
        <taxon>Ecdysozoa</taxon>
        <taxon>Arthropoda</taxon>
        <taxon>Crustacea</taxon>
        <taxon>Multicrustacea</taxon>
        <taxon>Cirripedia</taxon>
        <taxon>Thoracica</taxon>
        <taxon>Thoracicalcarea</taxon>
        <taxon>Balanomorpha</taxon>
        <taxon>Balanoidea</taxon>
        <taxon>Balanidae</taxon>
        <taxon>Amphibalaninae</taxon>
        <taxon>Amphibalanus</taxon>
    </lineage>
</organism>
<dbReference type="PANTHER" id="PTHR14555:SF6">
    <property type="entry name" value="RAB EFFECTOR MYRIP"/>
    <property type="match status" value="1"/>
</dbReference>
<dbReference type="PROSITE" id="PS50916">
    <property type="entry name" value="RABBD"/>
    <property type="match status" value="1"/>
</dbReference>
<dbReference type="GO" id="GO:0006886">
    <property type="term" value="P:intracellular protein transport"/>
    <property type="evidence" value="ECO:0007669"/>
    <property type="project" value="InterPro"/>
</dbReference>
<evidence type="ECO:0000259" key="4">
    <source>
        <dbReference type="PROSITE" id="PS50916"/>
    </source>
</evidence>
<reference evidence="5 6" key="1">
    <citation type="submission" date="2019-07" db="EMBL/GenBank/DDBJ databases">
        <title>Draft genome assembly of a fouling barnacle, Amphibalanus amphitrite (Darwin, 1854): The first reference genome for Thecostraca.</title>
        <authorList>
            <person name="Kim W."/>
        </authorList>
    </citation>
    <scope>NUCLEOTIDE SEQUENCE [LARGE SCALE GENOMIC DNA]</scope>
    <source>
        <strain evidence="5">SNU_AA5</strain>
        <tissue evidence="5">Soma without cirri and trophi</tissue>
    </source>
</reference>
<dbReference type="GO" id="GO:0031267">
    <property type="term" value="F:small GTPase binding"/>
    <property type="evidence" value="ECO:0007669"/>
    <property type="project" value="InterPro"/>
</dbReference>
<dbReference type="InterPro" id="IPR041282">
    <property type="entry name" value="FYVE_2"/>
</dbReference>
<gene>
    <name evidence="5" type="primary">Sytl5_0</name>
    <name evidence="5" type="ORF">FJT64_008392</name>
</gene>
<dbReference type="InterPro" id="IPR011011">
    <property type="entry name" value="Znf_FYVE_PHD"/>
</dbReference>
<sequence length="382" mass="40669">MYNVSAESDRQRMLLLSVRKTNRKTNSKTKMAVSDVTNAAQLAFQDLNLTSEEQQRILDVIERDEALRREEKIRIWRLKSELQMLRLQGVLRPGQAGGRTCARCRVTLGRIFNRGAPCRSCRLTVCKDCRQQPTGGRGWVCTVCHKQMFDVSEDSSEVKVEAPRSRSSSSGKSHVGGSRSPSRGAVLGPSGGDSDSDPETEPESFGGAIFQKLTVVAGRRHHRNSANSEPEDDHEKVGSLHRWAEPGGGGRHGATDSDPHQIVPASGDHRRVFAPTDSSPPHDGDSALAGTDSPLTVDARPVSRPGSPPGRPGPVPGPGSEPGVHDKLSEADTGSDTGRSAEAAPAQHATSDQPAGPAEADASQPKTAEATTAEAPAAGYQC</sequence>
<dbReference type="Pfam" id="PF02318">
    <property type="entry name" value="FYVE_2"/>
    <property type="match status" value="1"/>
</dbReference>
<comment type="caution">
    <text evidence="5">The sequence shown here is derived from an EMBL/GenBank/DDBJ whole genome shotgun (WGS) entry which is preliminary data.</text>
</comment>
<dbReference type="InterPro" id="IPR010911">
    <property type="entry name" value="Rab_BD"/>
</dbReference>
<dbReference type="GO" id="GO:0017022">
    <property type="term" value="F:myosin binding"/>
    <property type="evidence" value="ECO:0007669"/>
    <property type="project" value="TreeGrafter"/>
</dbReference>
<evidence type="ECO:0000256" key="3">
    <source>
        <dbReference type="SAM" id="MobiDB-lite"/>
    </source>
</evidence>
<dbReference type="AlphaFoldDB" id="A0A6A4VJN6"/>
<keyword evidence="2" id="KW-0963">Cytoplasm</keyword>
<feature type="domain" description="RabBD" evidence="4">
    <location>
        <begin position="43"/>
        <end position="143"/>
    </location>
</feature>
<name>A0A6A4VJN6_AMPAM</name>
<protein>
    <submittedName>
        <fullName evidence="5">Synaptotagmin-like protein 5</fullName>
    </submittedName>
</protein>
<feature type="compositionally biased region" description="Low complexity" evidence="3">
    <location>
        <begin position="367"/>
        <end position="382"/>
    </location>
</feature>
<evidence type="ECO:0000256" key="2">
    <source>
        <dbReference type="ARBA" id="ARBA00022490"/>
    </source>
</evidence>
<dbReference type="SUPFAM" id="SSF57903">
    <property type="entry name" value="FYVE/PHD zinc finger"/>
    <property type="match status" value="1"/>
</dbReference>
<keyword evidence="6" id="KW-1185">Reference proteome</keyword>
<dbReference type="GO" id="GO:0003779">
    <property type="term" value="F:actin binding"/>
    <property type="evidence" value="ECO:0007669"/>
    <property type="project" value="TreeGrafter"/>
</dbReference>
<accession>A0A6A4VJN6</accession>
<dbReference type="Gene3D" id="3.30.40.10">
    <property type="entry name" value="Zinc/RING finger domain, C3HC4 (zinc finger)"/>
    <property type="match status" value="1"/>
</dbReference>
<feature type="region of interest" description="Disordered" evidence="3">
    <location>
        <begin position="219"/>
        <end position="382"/>
    </location>
</feature>
<dbReference type="InterPro" id="IPR051745">
    <property type="entry name" value="Intracell_Transport_Effector"/>
</dbReference>
<dbReference type="CDD" id="cd15747">
    <property type="entry name" value="FYVE_Slp3_4_5"/>
    <property type="match status" value="1"/>
</dbReference>
<evidence type="ECO:0000313" key="5">
    <source>
        <dbReference type="EMBL" id="KAF0293843.1"/>
    </source>
</evidence>
<dbReference type="OrthoDB" id="195679at2759"/>
<evidence type="ECO:0000313" key="6">
    <source>
        <dbReference type="Proteomes" id="UP000440578"/>
    </source>
</evidence>
<dbReference type="GO" id="GO:0048471">
    <property type="term" value="C:perinuclear region of cytoplasm"/>
    <property type="evidence" value="ECO:0007669"/>
    <property type="project" value="UniProtKB-SubCell"/>
</dbReference>